<keyword evidence="4" id="KW-1185">Reference proteome</keyword>
<name>A0A1Y3U9B9_9ACTN</name>
<dbReference type="RefSeq" id="WP_087186308.1">
    <property type="nucleotide sequence ID" value="NZ_NFHO01000005.1"/>
</dbReference>
<evidence type="ECO:0000313" key="3">
    <source>
        <dbReference type="EMBL" id="OUN42999.1"/>
    </source>
</evidence>
<dbReference type="InterPro" id="IPR042070">
    <property type="entry name" value="PucR_C-HTH_sf"/>
</dbReference>
<dbReference type="PANTHER" id="PTHR33744:SF15">
    <property type="entry name" value="CARBOHYDRATE DIACID REGULATOR"/>
    <property type="match status" value="1"/>
</dbReference>
<feature type="domain" description="Purine catabolism PurC-like" evidence="1">
    <location>
        <begin position="5"/>
        <end position="125"/>
    </location>
</feature>
<dbReference type="InterPro" id="IPR025736">
    <property type="entry name" value="PucR_C-HTH_dom"/>
</dbReference>
<dbReference type="AlphaFoldDB" id="A0A1Y3U9B9"/>
<gene>
    <name evidence="3" type="ORF">B5G21_05160</name>
</gene>
<feature type="domain" description="PucR C-terminal helix-turn-helix" evidence="2">
    <location>
        <begin position="473"/>
        <end position="528"/>
    </location>
</feature>
<dbReference type="Gene3D" id="1.10.10.2840">
    <property type="entry name" value="PucR C-terminal helix-turn-helix domain"/>
    <property type="match status" value="1"/>
</dbReference>
<protein>
    <submittedName>
        <fullName evidence="3">PucR family transcriptional regulator</fullName>
    </submittedName>
</protein>
<dbReference type="STRING" id="1118060.GCA_000311845_01404"/>
<evidence type="ECO:0000259" key="1">
    <source>
        <dbReference type="Pfam" id="PF07905"/>
    </source>
</evidence>
<dbReference type="Pfam" id="PF07905">
    <property type="entry name" value="PucR"/>
    <property type="match status" value="1"/>
</dbReference>
<proteinExistence type="predicted"/>
<dbReference type="InterPro" id="IPR051448">
    <property type="entry name" value="CdaR-like_regulators"/>
</dbReference>
<reference evidence="4" key="1">
    <citation type="submission" date="2017-04" db="EMBL/GenBank/DDBJ databases">
        <title>Function of individual gut microbiota members based on whole genome sequencing of pure cultures obtained from chicken caecum.</title>
        <authorList>
            <person name="Medvecky M."/>
            <person name="Cejkova D."/>
            <person name="Polansky O."/>
            <person name="Karasova D."/>
            <person name="Kubasova T."/>
            <person name="Cizek A."/>
            <person name="Rychlik I."/>
        </authorList>
    </citation>
    <scope>NUCLEOTIDE SEQUENCE [LARGE SCALE GENOMIC DNA]</scope>
    <source>
        <strain evidence="4">An70</strain>
    </source>
</reference>
<dbReference type="PANTHER" id="PTHR33744">
    <property type="entry name" value="CARBOHYDRATE DIACID REGULATOR"/>
    <property type="match status" value="1"/>
</dbReference>
<accession>A0A1Y3U9B9</accession>
<evidence type="ECO:0000259" key="2">
    <source>
        <dbReference type="Pfam" id="PF13556"/>
    </source>
</evidence>
<organism evidence="3 4">
    <name type="scientific">Enorma massiliensis</name>
    <dbReference type="NCBI Taxonomy" id="1472761"/>
    <lineage>
        <taxon>Bacteria</taxon>
        <taxon>Bacillati</taxon>
        <taxon>Actinomycetota</taxon>
        <taxon>Coriobacteriia</taxon>
        <taxon>Coriobacteriales</taxon>
        <taxon>Coriobacteriaceae</taxon>
        <taxon>Enorma</taxon>
    </lineage>
</organism>
<dbReference type="InterPro" id="IPR012914">
    <property type="entry name" value="PucR_dom"/>
</dbReference>
<dbReference type="Pfam" id="PF13556">
    <property type="entry name" value="HTH_30"/>
    <property type="match status" value="1"/>
</dbReference>
<dbReference type="eggNOG" id="COG2508">
    <property type="taxonomic scope" value="Bacteria"/>
</dbReference>
<comment type="caution">
    <text evidence="3">The sequence shown here is derived from an EMBL/GenBank/DDBJ whole genome shotgun (WGS) entry which is preliminary data.</text>
</comment>
<dbReference type="EMBL" id="NFHO01000005">
    <property type="protein sequence ID" value="OUN42999.1"/>
    <property type="molecule type" value="Genomic_DNA"/>
</dbReference>
<sequence>MIVREILLLPSFEGASIIAGKTGMDNEITGAMVLEAIDIENWGKRGQLIISSFYALEHLSESETVMFFRTMSSIGIGALVFKPERLMVEAPERIIELCDDFDLPLIKLAPQVKYESILLDVLGHILDSNLTLLNRFFDVHKHLMALALKQPSIPYILSPLKNALHAEVTYFDTVRDRRTGTEQTLTEFTGYSFNRREPEAYQTHAYFDAKLFYDKGFGASHQPQTVQALAVRIPSSDGVDYYLIIHNADRELTPLDTMTVENIVSLLQMEILKQNAIKQKLFYQNNNTVHDLLLDRFGSHERIDSALALLGIDRYPLYEALLVRTRVVDPIDADRIDELLQALRRSLRASYPGIVYFVNGDRIVFLHNVRNENSGFSLDTVRNVLSDLHNSSILPLFTHLAVISSATDRYSLPAINNEVMNAYRLFDETQGDFEVRYDDLGLYKLLLGVDDPSQLDTYIDPRLSALHQDALDLFQTVVSLCANGMSYPKTAEQLYLHPKTVRYRVERVRKIYGVDVRNPDDYLQVVLADKIYTLRKDS</sequence>
<evidence type="ECO:0000313" key="4">
    <source>
        <dbReference type="Proteomes" id="UP000196560"/>
    </source>
</evidence>
<dbReference type="Proteomes" id="UP000196560">
    <property type="component" value="Unassembled WGS sequence"/>
</dbReference>